<accession>A0ABX5TBL6</accession>
<keyword evidence="3" id="KW-0378">Hydrolase</keyword>
<comment type="cofactor">
    <cofactor evidence="1">
        <name>Mg(2+)</name>
        <dbReference type="ChEBI" id="CHEBI:18420"/>
    </cofactor>
</comment>
<sequence length="422" mass="46899">MAAGKKTASMPGEPKKTASTVKEPTGTVARVTNPLDLWYLCEKVNYALKYPAKRSDGQLMYQRKVTRLIRQDDRNFNFHFPYIGEVGYDMTVQPPAPLMSKLRPNWPSSFPLSQYSLIKQGLEGRLREMAEGKLERIIELLTRDELETLPAPGTSDIVLDDALDVVLKRKGSFRIPDVIRLKDVSLTGKPAFSQGNIHTVIEIKFPGDYLSIQQQRAYEDIAGVRDNFRLMETDVCQVDDKRKREWIRDSVQEPVYKPVADALGETEKICIRPDVPAYHLLEGEMEQEFRQVQNHFNQLAGDYWVPPAGMTVHTLKPQRDAGEMAQEASDQERAAGFLGALLVGPMVVIPATAGAGSVAIAAGESLTGAIAGTMVQYTRTAATFLLPAGSLNMATAAEPDSQQPTSSSMNLKPRQDFVWWPD</sequence>
<dbReference type="InterPro" id="IPR014883">
    <property type="entry name" value="VRR_NUC"/>
</dbReference>
<keyword evidence="2" id="KW-0540">Nuclease</keyword>
<dbReference type="Pfam" id="PF08774">
    <property type="entry name" value="VRR_NUC"/>
    <property type="match status" value="1"/>
</dbReference>
<dbReference type="RefSeq" id="WP_135324286.1">
    <property type="nucleotide sequence ID" value="NZ_CP038469.1"/>
</dbReference>
<organism evidence="6 7">
    <name type="scientific">Citrobacter tructae</name>
    <dbReference type="NCBI Taxonomy" id="2562449"/>
    <lineage>
        <taxon>Bacteria</taxon>
        <taxon>Pseudomonadati</taxon>
        <taxon>Pseudomonadota</taxon>
        <taxon>Gammaproteobacteria</taxon>
        <taxon>Enterobacterales</taxon>
        <taxon>Enterobacteriaceae</taxon>
        <taxon>Citrobacter</taxon>
    </lineage>
</organism>
<evidence type="ECO:0000256" key="1">
    <source>
        <dbReference type="ARBA" id="ARBA00001946"/>
    </source>
</evidence>
<feature type="region of interest" description="Disordered" evidence="4">
    <location>
        <begin position="1"/>
        <end position="25"/>
    </location>
</feature>
<keyword evidence="7" id="KW-1185">Reference proteome</keyword>
<evidence type="ECO:0000256" key="4">
    <source>
        <dbReference type="SAM" id="MobiDB-lite"/>
    </source>
</evidence>
<dbReference type="EMBL" id="CP038469">
    <property type="protein sequence ID" value="QBX82575.1"/>
    <property type="molecule type" value="Genomic_DNA"/>
</dbReference>
<dbReference type="Proteomes" id="UP000296284">
    <property type="component" value="Chromosome"/>
</dbReference>
<reference evidence="6 7" key="1">
    <citation type="submission" date="2019-03" db="EMBL/GenBank/DDBJ databases">
        <title>Complete genome sequence of Citrobacter sp. SNU WT2 isolated from diseased rainbow trout.</title>
        <authorList>
            <person name="Oh W.T."/>
            <person name="Park S.C."/>
        </authorList>
    </citation>
    <scope>NUCLEOTIDE SEQUENCE [LARGE SCALE GENOMIC DNA]</scope>
    <source>
        <strain evidence="6 7">SNU WT2</strain>
    </source>
</reference>
<gene>
    <name evidence="6" type="ORF">E4Z61_20315</name>
</gene>
<evidence type="ECO:0000256" key="2">
    <source>
        <dbReference type="ARBA" id="ARBA00022722"/>
    </source>
</evidence>
<feature type="domain" description="VRR-NUC" evidence="5">
    <location>
        <begin position="169"/>
        <end position="237"/>
    </location>
</feature>
<protein>
    <submittedName>
        <fullName evidence="6">VRR-NUC domain-containing protein</fullName>
    </submittedName>
</protein>
<name>A0ABX5TBL6_9ENTR</name>
<evidence type="ECO:0000313" key="7">
    <source>
        <dbReference type="Proteomes" id="UP000296284"/>
    </source>
</evidence>
<proteinExistence type="predicted"/>
<evidence type="ECO:0000259" key="5">
    <source>
        <dbReference type="Pfam" id="PF08774"/>
    </source>
</evidence>
<evidence type="ECO:0000313" key="6">
    <source>
        <dbReference type="EMBL" id="QBX82575.1"/>
    </source>
</evidence>
<evidence type="ECO:0000256" key="3">
    <source>
        <dbReference type="ARBA" id="ARBA00022801"/>
    </source>
</evidence>